<gene>
    <name evidence="3" type="ORF">FJQ55_05845</name>
</gene>
<keyword evidence="1" id="KW-0472">Membrane</keyword>
<accession>A0A504U5U2</accession>
<dbReference type="AlphaFoldDB" id="A0A504U5U2"/>
<dbReference type="InterPro" id="IPR036366">
    <property type="entry name" value="PGBDSf"/>
</dbReference>
<name>A0A504U5U2_9HYPH</name>
<dbReference type="EMBL" id="VFYP01000001">
    <property type="protein sequence ID" value="TPP10378.1"/>
    <property type="molecule type" value="Genomic_DNA"/>
</dbReference>
<keyword evidence="4" id="KW-1185">Reference proteome</keyword>
<protein>
    <submittedName>
        <fullName evidence="3">Peptidoglycan-binding protein</fullName>
    </submittedName>
</protein>
<feature type="domain" description="Peptidoglycan binding-like" evidence="2">
    <location>
        <begin position="287"/>
        <end position="339"/>
    </location>
</feature>
<feature type="transmembrane region" description="Helical" evidence="1">
    <location>
        <begin position="40"/>
        <end position="60"/>
    </location>
</feature>
<evidence type="ECO:0000259" key="2">
    <source>
        <dbReference type="Pfam" id="PF01471"/>
    </source>
</evidence>
<dbReference type="InterPro" id="IPR036365">
    <property type="entry name" value="PGBD-like_sf"/>
</dbReference>
<reference evidence="3 4" key="1">
    <citation type="submission" date="2019-06" db="EMBL/GenBank/DDBJ databases">
        <title>Rhizobium sp. CL12 isolated from roots of soybean.</title>
        <authorList>
            <person name="Wang C."/>
        </authorList>
    </citation>
    <scope>NUCLEOTIDE SEQUENCE [LARGE SCALE GENOMIC DNA]</scope>
    <source>
        <strain evidence="3 4">CL12</strain>
    </source>
</reference>
<keyword evidence="1" id="KW-0812">Transmembrane</keyword>
<dbReference type="Pfam" id="PF01471">
    <property type="entry name" value="PG_binding_1"/>
    <property type="match status" value="2"/>
</dbReference>
<dbReference type="RefSeq" id="WP_140826725.1">
    <property type="nucleotide sequence ID" value="NZ_VFYP01000001.1"/>
</dbReference>
<evidence type="ECO:0000313" key="4">
    <source>
        <dbReference type="Proteomes" id="UP000316429"/>
    </source>
</evidence>
<sequence length="345" mass="36311">MTKRKRKSPEKKKPARHALSLLLMGGSALARLAGRYPRSVAGVTLFSLVFGTVAANALWYQPGQHPSPFLRTRDASDFTALAGMPKSTLLKDHDPSTVTTFKIEREGEASTDEAAAVAPEGGATGAETKAAPASLPAAASETADIIRQVQAELLRRGLYQGEPDGVVGPRTETAIAVFQKTVGLEANGLVSPELIAALALDRNVTAAVPAQRPAPEIASPGEDPVAAAIRSAETRVVTAPRRPVTSPGTVAEPARRPATALVPPQDVKPAADQPPPIQQASFDPGLVMEIQRGLSNMAYKDVTIDGVPGEQTRAAIRRFERHYQLPETGEPSAAVLKKLKSIGAL</sequence>
<evidence type="ECO:0000256" key="1">
    <source>
        <dbReference type="SAM" id="Phobius"/>
    </source>
</evidence>
<dbReference type="SUPFAM" id="SSF47090">
    <property type="entry name" value="PGBD-like"/>
    <property type="match status" value="2"/>
</dbReference>
<organism evidence="3 4">
    <name type="scientific">Rhizobium glycinendophyticum</name>
    <dbReference type="NCBI Taxonomy" id="2589807"/>
    <lineage>
        <taxon>Bacteria</taxon>
        <taxon>Pseudomonadati</taxon>
        <taxon>Pseudomonadota</taxon>
        <taxon>Alphaproteobacteria</taxon>
        <taxon>Hyphomicrobiales</taxon>
        <taxon>Rhizobiaceae</taxon>
        <taxon>Rhizobium/Agrobacterium group</taxon>
        <taxon>Rhizobium</taxon>
    </lineage>
</organism>
<dbReference type="Proteomes" id="UP000316429">
    <property type="component" value="Unassembled WGS sequence"/>
</dbReference>
<evidence type="ECO:0000313" key="3">
    <source>
        <dbReference type="EMBL" id="TPP10378.1"/>
    </source>
</evidence>
<dbReference type="InterPro" id="IPR002477">
    <property type="entry name" value="Peptidoglycan-bd-like"/>
</dbReference>
<proteinExistence type="predicted"/>
<dbReference type="OrthoDB" id="9816507at2"/>
<feature type="domain" description="Peptidoglycan binding-like" evidence="2">
    <location>
        <begin position="145"/>
        <end position="198"/>
    </location>
</feature>
<comment type="caution">
    <text evidence="3">The sequence shown here is derived from an EMBL/GenBank/DDBJ whole genome shotgun (WGS) entry which is preliminary data.</text>
</comment>
<keyword evidence="1" id="KW-1133">Transmembrane helix</keyword>
<dbReference type="Gene3D" id="1.10.101.10">
    <property type="entry name" value="PGBD-like superfamily/PGBD"/>
    <property type="match status" value="2"/>
</dbReference>